<evidence type="ECO:0000256" key="3">
    <source>
        <dbReference type="ARBA" id="ARBA00022507"/>
    </source>
</evidence>
<dbReference type="AlphaFoldDB" id="A0A4Y9Y7X4"/>
<evidence type="ECO:0000313" key="12">
    <source>
        <dbReference type="EMBL" id="TFY56929.1"/>
    </source>
</evidence>
<feature type="transmembrane region" description="Helical" evidence="11">
    <location>
        <begin position="6"/>
        <end position="25"/>
    </location>
</feature>
<dbReference type="PRINTS" id="PR00899">
    <property type="entry name" value="GPCRSTE3"/>
</dbReference>
<feature type="transmembrane region" description="Helical" evidence="11">
    <location>
        <begin position="112"/>
        <end position="134"/>
    </location>
</feature>
<comment type="subcellular location">
    <subcellularLocation>
        <location evidence="1">Membrane</location>
        <topology evidence="1">Multi-pass membrane protein</topology>
    </subcellularLocation>
</comment>
<evidence type="ECO:0000256" key="4">
    <source>
        <dbReference type="ARBA" id="ARBA00022692"/>
    </source>
</evidence>
<reference evidence="12 13" key="1">
    <citation type="submission" date="2019-01" db="EMBL/GenBank/DDBJ databases">
        <title>Genome sequencing of the rare red list fungi Fomitopsis rosea.</title>
        <authorList>
            <person name="Buettner E."/>
            <person name="Kellner H."/>
        </authorList>
    </citation>
    <scope>NUCLEOTIDE SEQUENCE [LARGE SCALE GENOMIC DNA]</scope>
    <source>
        <strain evidence="12 13">DSM 105464</strain>
    </source>
</reference>
<evidence type="ECO:0000256" key="9">
    <source>
        <dbReference type="ARBA" id="ARBA00023224"/>
    </source>
</evidence>
<dbReference type="GO" id="GO:0004934">
    <property type="term" value="F:mating-type alpha-factor pheromone receptor activity"/>
    <property type="evidence" value="ECO:0007669"/>
    <property type="project" value="InterPro"/>
</dbReference>
<evidence type="ECO:0000256" key="1">
    <source>
        <dbReference type="ARBA" id="ARBA00004141"/>
    </source>
</evidence>
<keyword evidence="8" id="KW-0675">Receptor</keyword>
<dbReference type="GO" id="GO:0005886">
    <property type="term" value="C:plasma membrane"/>
    <property type="evidence" value="ECO:0007669"/>
    <property type="project" value="TreeGrafter"/>
</dbReference>
<dbReference type="PRINTS" id="PR00901">
    <property type="entry name" value="PHEROMONEBAR"/>
</dbReference>
<evidence type="ECO:0000256" key="10">
    <source>
        <dbReference type="SAM" id="MobiDB-lite"/>
    </source>
</evidence>
<dbReference type="CDD" id="cd14966">
    <property type="entry name" value="7tmD_STE3"/>
    <property type="match status" value="1"/>
</dbReference>
<organism evidence="12 13">
    <name type="scientific">Rhodofomes roseus</name>
    <dbReference type="NCBI Taxonomy" id="34475"/>
    <lineage>
        <taxon>Eukaryota</taxon>
        <taxon>Fungi</taxon>
        <taxon>Dikarya</taxon>
        <taxon>Basidiomycota</taxon>
        <taxon>Agaricomycotina</taxon>
        <taxon>Agaricomycetes</taxon>
        <taxon>Polyporales</taxon>
        <taxon>Rhodofomes</taxon>
    </lineage>
</organism>
<sequence length="429" mass="47704">MDPTYPLYAIVTCISFVLALVPLAWHLEAWNSATCYYMLWASLACLNKFANSVIWSNNAINSAPAWCDISTRIIIGASVGIPAASFCINRRLYLIARMGAATVTRAEKRRAVLVDTLICVFLPILCMIFAFIVQGHRFNIYEEIGCYPSIYNAIAAYFLVNSWPVALGVGSAVYCILSLRAFAQRRAQFREFLSASNPSLTFGRYFRLMALATTELLFTIPVTSYAIYLNATTQPIEPWVSWSYVHYEFSRVQLVPSVIWRMDRQLVVALELGQWLNPLCALVFFAYFGLAEEARRHYKAAFWAVARRLGVQPRERSRKQPLGSSFGNFSKTDPFASVGAPPAYSPSVSFPTRKSFSSMCASTERDDEKITVYEMMHSPEPDGGKLPPSPSSSSSSTFASPTEATLYSPAIPSFDAVRKPGVDSSHSSV</sequence>
<gene>
    <name evidence="12" type="ORF">EVJ58_g7331</name>
</gene>
<feature type="region of interest" description="Disordered" evidence="10">
    <location>
        <begin position="375"/>
        <end position="429"/>
    </location>
</feature>
<evidence type="ECO:0000256" key="2">
    <source>
        <dbReference type="ARBA" id="ARBA00011085"/>
    </source>
</evidence>
<keyword evidence="3" id="KW-0589">Pheromone response</keyword>
<evidence type="ECO:0000256" key="5">
    <source>
        <dbReference type="ARBA" id="ARBA00022989"/>
    </source>
</evidence>
<name>A0A4Y9Y7X4_9APHY</name>
<comment type="caution">
    <text evidence="12">The sequence shown here is derived from an EMBL/GenBank/DDBJ whole genome shotgun (WGS) entry which is preliminary data.</text>
</comment>
<feature type="transmembrane region" description="Helical" evidence="11">
    <location>
        <begin position="154"/>
        <end position="183"/>
    </location>
</feature>
<dbReference type="EMBL" id="SEKV01000465">
    <property type="protein sequence ID" value="TFY56929.1"/>
    <property type="molecule type" value="Genomic_DNA"/>
</dbReference>
<keyword evidence="7 11" id="KW-0472">Membrane</keyword>
<keyword evidence="9" id="KW-0807">Transducer</keyword>
<dbReference type="Pfam" id="PF02076">
    <property type="entry name" value="STE3"/>
    <property type="match status" value="1"/>
</dbReference>
<dbReference type="PANTHER" id="PTHR28097:SF1">
    <property type="entry name" value="PHEROMONE A FACTOR RECEPTOR"/>
    <property type="match status" value="1"/>
</dbReference>
<proteinExistence type="inferred from homology"/>
<feature type="transmembrane region" description="Helical" evidence="11">
    <location>
        <begin position="204"/>
        <end position="228"/>
    </location>
</feature>
<evidence type="ECO:0000313" key="13">
    <source>
        <dbReference type="Proteomes" id="UP000298390"/>
    </source>
</evidence>
<comment type="similarity">
    <text evidence="2">Belongs to the G-protein coupled receptor 4 family.</text>
</comment>
<feature type="transmembrane region" description="Helical" evidence="11">
    <location>
        <begin position="272"/>
        <end position="290"/>
    </location>
</feature>
<dbReference type="Proteomes" id="UP000298390">
    <property type="component" value="Unassembled WGS sequence"/>
</dbReference>
<dbReference type="InterPro" id="IPR000481">
    <property type="entry name" value="GPCR_Pheromne_B_alpha_rcpt"/>
</dbReference>
<keyword evidence="4 11" id="KW-0812">Transmembrane</keyword>
<evidence type="ECO:0000256" key="8">
    <source>
        <dbReference type="ARBA" id="ARBA00023170"/>
    </source>
</evidence>
<dbReference type="PANTHER" id="PTHR28097">
    <property type="entry name" value="PHEROMONE A FACTOR RECEPTOR"/>
    <property type="match status" value="1"/>
</dbReference>
<keyword evidence="6" id="KW-0297">G-protein coupled receptor</keyword>
<evidence type="ECO:0000256" key="7">
    <source>
        <dbReference type="ARBA" id="ARBA00023136"/>
    </source>
</evidence>
<protein>
    <recommendedName>
        <fullName evidence="14">Pheromone receptor</fullName>
    </recommendedName>
</protein>
<dbReference type="GO" id="GO:0000750">
    <property type="term" value="P:pheromone-dependent signal transduction involved in conjugation with cellular fusion"/>
    <property type="evidence" value="ECO:0007669"/>
    <property type="project" value="TreeGrafter"/>
</dbReference>
<evidence type="ECO:0000256" key="11">
    <source>
        <dbReference type="SAM" id="Phobius"/>
    </source>
</evidence>
<keyword evidence="5 11" id="KW-1133">Transmembrane helix</keyword>
<dbReference type="InterPro" id="IPR001499">
    <property type="entry name" value="GPCR_STE3"/>
</dbReference>
<evidence type="ECO:0008006" key="14">
    <source>
        <dbReference type="Google" id="ProtNLM"/>
    </source>
</evidence>
<feature type="transmembrane region" description="Helical" evidence="11">
    <location>
        <begin position="69"/>
        <end position="88"/>
    </location>
</feature>
<accession>A0A4Y9Y7X4</accession>
<evidence type="ECO:0000256" key="6">
    <source>
        <dbReference type="ARBA" id="ARBA00023040"/>
    </source>
</evidence>